<sequence>MAARMRAVRSVACLMGHLSAAHPDTAHPRPVRQPPACVLPPAAPVKRVSRGPPKKRGERACHFMRRRISRSVHIVFTPCANRARTTAADNSPLYSRYSSARTGSGKAPQSRPGPDAILGKLVFRHQK</sequence>
<name>A0ACB7TC68_HYAAI</name>
<evidence type="ECO:0000313" key="2">
    <source>
        <dbReference type="Proteomes" id="UP000821845"/>
    </source>
</evidence>
<comment type="caution">
    <text evidence="1">The sequence shown here is derived from an EMBL/GenBank/DDBJ whole genome shotgun (WGS) entry which is preliminary data.</text>
</comment>
<gene>
    <name evidence="1" type="ORF">HPB50_004430</name>
</gene>
<protein>
    <submittedName>
        <fullName evidence="1">Uncharacterized protein</fullName>
    </submittedName>
</protein>
<accession>A0ACB7TC68</accession>
<dbReference type="EMBL" id="CM023481">
    <property type="protein sequence ID" value="KAH6944653.1"/>
    <property type="molecule type" value="Genomic_DNA"/>
</dbReference>
<organism evidence="1 2">
    <name type="scientific">Hyalomma asiaticum</name>
    <name type="common">Tick</name>
    <dbReference type="NCBI Taxonomy" id="266040"/>
    <lineage>
        <taxon>Eukaryota</taxon>
        <taxon>Metazoa</taxon>
        <taxon>Ecdysozoa</taxon>
        <taxon>Arthropoda</taxon>
        <taxon>Chelicerata</taxon>
        <taxon>Arachnida</taxon>
        <taxon>Acari</taxon>
        <taxon>Parasitiformes</taxon>
        <taxon>Ixodida</taxon>
        <taxon>Ixodoidea</taxon>
        <taxon>Ixodidae</taxon>
        <taxon>Hyalomminae</taxon>
        <taxon>Hyalomma</taxon>
    </lineage>
</organism>
<reference evidence="1" key="1">
    <citation type="submission" date="2020-05" db="EMBL/GenBank/DDBJ databases">
        <title>Large-scale comparative analyses of tick genomes elucidate their genetic diversity and vector capacities.</title>
        <authorList>
            <person name="Jia N."/>
            <person name="Wang J."/>
            <person name="Shi W."/>
            <person name="Du L."/>
            <person name="Sun Y."/>
            <person name="Zhan W."/>
            <person name="Jiang J."/>
            <person name="Wang Q."/>
            <person name="Zhang B."/>
            <person name="Ji P."/>
            <person name="Sakyi L.B."/>
            <person name="Cui X."/>
            <person name="Yuan T."/>
            <person name="Jiang B."/>
            <person name="Yang W."/>
            <person name="Lam T.T.-Y."/>
            <person name="Chang Q."/>
            <person name="Ding S."/>
            <person name="Wang X."/>
            <person name="Zhu J."/>
            <person name="Ruan X."/>
            <person name="Zhao L."/>
            <person name="Wei J."/>
            <person name="Que T."/>
            <person name="Du C."/>
            <person name="Cheng J."/>
            <person name="Dai P."/>
            <person name="Han X."/>
            <person name="Huang E."/>
            <person name="Gao Y."/>
            <person name="Liu J."/>
            <person name="Shao H."/>
            <person name="Ye R."/>
            <person name="Li L."/>
            <person name="Wei W."/>
            <person name="Wang X."/>
            <person name="Wang C."/>
            <person name="Yang T."/>
            <person name="Huo Q."/>
            <person name="Li W."/>
            <person name="Guo W."/>
            <person name="Chen H."/>
            <person name="Zhou L."/>
            <person name="Ni X."/>
            <person name="Tian J."/>
            <person name="Zhou Y."/>
            <person name="Sheng Y."/>
            <person name="Liu T."/>
            <person name="Pan Y."/>
            <person name="Xia L."/>
            <person name="Li J."/>
            <person name="Zhao F."/>
            <person name="Cao W."/>
        </authorList>
    </citation>
    <scope>NUCLEOTIDE SEQUENCE</scope>
    <source>
        <strain evidence="1">Hyas-2018</strain>
    </source>
</reference>
<evidence type="ECO:0000313" key="1">
    <source>
        <dbReference type="EMBL" id="KAH6944653.1"/>
    </source>
</evidence>
<dbReference type="Proteomes" id="UP000821845">
    <property type="component" value="Chromosome 1"/>
</dbReference>
<proteinExistence type="predicted"/>
<keyword evidence="2" id="KW-1185">Reference proteome</keyword>